<sequence>MPVSKGRKKANTRPTPPSHKPKAIDDKGPSPAWYVATMFGLMAVGIVLILVNYTGILPGGTSNKYLLTGLAGIGIGFAMTMNYR</sequence>
<evidence type="ECO:0000256" key="3">
    <source>
        <dbReference type="ARBA" id="ARBA00022989"/>
    </source>
</evidence>
<evidence type="ECO:0000313" key="7">
    <source>
        <dbReference type="EMBL" id="VAW08846.1"/>
    </source>
</evidence>
<dbReference type="Pfam" id="PF06781">
    <property type="entry name" value="CrgA"/>
    <property type="match status" value="1"/>
</dbReference>
<proteinExistence type="predicted"/>
<keyword evidence="1" id="KW-1003">Cell membrane</keyword>
<feature type="transmembrane region" description="Helical" evidence="6">
    <location>
        <begin position="65"/>
        <end position="83"/>
    </location>
</feature>
<dbReference type="AlphaFoldDB" id="A0A3B0TP52"/>
<gene>
    <name evidence="7" type="ORF">MNBD_ACTINO01-426</name>
</gene>
<evidence type="ECO:0000256" key="5">
    <source>
        <dbReference type="SAM" id="MobiDB-lite"/>
    </source>
</evidence>
<keyword evidence="4 6" id="KW-0472">Membrane</keyword>
<feature type="region of interest" description="Disordered" evidence="5">
    <location>
        <begin position="1"/>
        <end position="28"/>
    </location>
</feature>
<evidence type="ECO:0000256" key="4">
    <source>
        <dbReference type="ARBA" id="ARBA00023136"/>
    </source>
</evidence>
<dbReference type="InterPro" id="IPR009619">
    <property type="entry name" value="CrgA"/>
</dbReference>
<evidence type="ECO:0000256" key="1">
    <source>
        <dbReference type="ARBA" id="ARBA00022475"/>
    </source>
</evidence>
<dbReference type="EMBL" id="UOEI01000645">
    <property type="protein sequence ID" value="VAW08846.1"/>
    <property type="molecule type" value="Genomic_DNA"/>
</dbReference>
<keyword evidence="3 6" id="KW-1133">Transmembrane helix</keyword>
<reference evidence="7" key="1">
    <citation type="submission" date="2018-06" db="EMBL/GenBank/DDBJ databases">
        <authorList>
            <person name="Zhirakovskaya E."/>
        </authorList>
    </citation>
    <scope>NUCLEOTIDE SEQUENCE</scope>
</reference>
<accession>A0A3B0TP52</accession>
<organism evidence="7">
    <name type="scientific">hydrothermal vent metagenome</name>
    <dbReference type="NCBI Taxonomy" id="652676"/>
    <lineage>
        <taxon>unclassified sequences</taxon>
        <taxon>metagenomes</taxon>
        <taxon>ecological metagenomes</taxon>
    </lineage>
</organism>
<feature type="compositionally biased region" description="Basic residues" evidence="5">
    <location>
        <begin position="1"/>
        <end position="11"/>
    </location>
</feature>
<evidence type="ECO:0008006" key="8">
    <source>
        <dbReference type="Google" id="ProtNLM"/>
    </source>
</evidence>
<name>A0A3B0TP52_9ZZZZ</name>
<evidence type="ECO:0000256" key="2">
    <source>
        <dbReference type="ARBA" id="ARBA00022692"/>
    </source>
</evidence>
<keyword evidence="2 6" id="KW-0812">Transmembrane</keyword>
<evidence type="ECO:0000256" key="6">
    <source>
        <dbReference type="SAM" id="Phobius"/>
    </source>
</evidence>
<protein>
    <recommendedName>
        <fullName evidence="8">Cell division protein CrgA</fullName>
    </recommendedName>
</protein>
<feature type="transmembrane region" description="Helical" evidence="6">
    <location>
        <begin position="32"/>
        <end position="53"/>
    </location>
</feature>